<comment type="subcellular location">
    <subcellularLocation>
        <location evidence="1">Membrane</location>
        <topology evidence="1">Multi-pass membrane protein</topology>
    </subcellularLocation>
</comment>
<accession>A0A4R8T5R2</accession>
<comment type="caution">
    <text evidence="6">The sequence shown here is derived from an EMBL/GenBank/DDBJ whole genome shotgun (WGS) entry which is preliminary data.</text>
</comment>
<dbReference type="GO" id="GO:0005886">
    <property type="term" value="C:plasma membrane"/>
    <property type="evidence" value="ECO:0007669"/>
    <property type="project" value="TreeGrafter"/>
</dbReference>
<keyword evidence="2 5" id="KW-0812">Transmembrane</keyword>
<proteinExistence type="predicted"/>
<evidence type="ECO:0000313" key="7">
    <source>
        <dbReference type="Proteomes" id="UP000295604"/>
    </source>
</evidence>
<evidence type="ECO:0000256" key="1">
    <source>
        <dbReference type="ARBA" id="ARBA00004141"/>
    </source>
</evidence>
<organism evidence="6 7">
    <name type="scientific">Colletotrichum sidae</name>
    <dbReference type="NCBI Taxonomy" id="1347389"/>
    <lineage>
        <taxon>Eukaryota</taxon>
        <taxon>Fungi</taxon>
        <taxon>Dikarya</taxon>
        <taxon>Ascomycota</taxon>
        <taxon>Pezizomycotina</taxon>
        <taxon>Sordariomycetes</taxon>
        <taxon>Hypocreomycetidae</taxon>
        <taxon>Glomerellales</taxon>
        <taxon>Glomerellaceae</taxon>
        <taxon>Colletotrichum</taxon>
        <taxon>Colletotrichum orbiculare species complex</taxon>
    </lineage>
</organism>
<evidence type="ECO:0000256" key="5">
    <source>
        <dbReference type="SAM" id="Phobius"/>
    </source>
</evidence>
<feature type="transmembrane region" description="Helical" evidence="5">
    <location>
        <begin position="97"/>
        <end position="117"/>
    </location>
</feature>
<evidence type="ECO:0000256" key="3">
    <source>
        <dbReference type="ARBA" id="ARBA00022989"/>
    </source>
</evidence>
<feature type="transmembrane region" description="Helical" evidence="5">
    <location>
        <begin position="20"/>
        <end position="44"/>
    </location>
</feature>
<keyword evidence="4 5" id="KW-0472">Membrane</keyword>
<dbReference type="EMBL" id="QAPF01000242">
    <property type="protein sequence ID" value="TEA12656.1"/>
    <property type="molecule type" value="Genomic_DNA"/>
</dbReference>
<dbReference type="SUPFAM" id="SSF103473">
    <property type="entry name" value="MFS general substrate transporter"/>
    <property type="match status" value="1"/>
</dbReference>
<dbReference type="Proteomes" id="UP000295604">
    <property type="component" value="Unassembled WGS sequence"/>
</dbReference>
<evidence type="ECO:0000256" key="2">
    <source>
        <dbReference type="ARBA" id="ARBA00022692"/>
    </source>
</evidence>
<keyword evidence="7" id="KW-1185">Reference proteome</keyword>
<evidence type="ECO:0000256" key="4">
    <source>
        <dbReference type="ARBA" id="ARBA00023136"/>
    </source>
</evidence>
<evidence type="ECO:0000313" key="6">
    <source>
        <dbReference type="EMBL" id="TEA12656.1"/>
    </source>
</evidence>
<dbReference type="PANTHER" id="PTHR23501">
    <property type="entry name" value="MAJOR FACILITATOR SUPERFAMILY"/>
    <property type="match status" value="1"/>
</dbReference>
<name>A0A4R8T5R2_9PEZI</name>
<protein>
    <submittedName>
        <fullName evidence="6">Efflux pump afoB</fullName>
    </submittedName>
</protein>
<dbReference type="AlphaFoldDB" id="A0A4R8T5R2"/>
<dbReference type="PANTHER" id="PTHR23501:SF155">
    <property type="entry name" value="EFFLUX PUMP AFOB"/>
    <property type="match status" value="1"/>
</dbReference>
<sequence length="144" mass="15120">MSSGSFIAVQNLVPPAQIPIAMAIVIFMQNMGGAIFLVAANAIFSNTLRKQLEERSGLIGPPPQVIIDAGASSIRNLVSGDQLAAVLKAFSNSVDTVMYLGIGVSIAAFAFGWGLGWKDIRVEKKLRAIKASDDKDGKSVGGDK</sequence>
<gene>
    <name evidence="6" type="primary">afoB-0</name>
    <name evidence="6" type="ORF">C8034_v005920</name>
</gene>
<reference evidence="6 7" key="1">
    <citation type="submission" date="2018-11" db="EMBL/GenBank/DDBJ databases">
        <title>Genome sequence and assembly of Colletotrichum sidae.</title>
        <authorList>
            <person name="Gan P."/>
            <person name="Shirasu K."/>
        </authorList>
    </citation>
    <scope>NUCLEOTIDE SEQUENCE [LARGE SCALE GENOMIC DNA]</scope>
    <source>
        <strain evidence="6 7">CBS 518.97</strain>
    </source>
</reference>
<dbReference type="InterPro" id="IPR036259">
    <property type="entry name" value="MFS_trans_sf"/>
</dbReference>
<dbReference type="GO" id="GO:0022857">
    <property type="term" value="F:transmembrane transporter activity"/>
    <property type="evidence" value="ECO:0007669"/>
    <property type="project" value="TreeGrafter"/>
</dbReference>
<keyword evidence="3 5" id="KW-1133">Transmembrane helix</keyword>